<reference evidence="3" key="1">
    <citation type="journal article" date="2011" name="Nature">
        <title>Genome sequence and analysis of the tuber crop potato.</title>
        <authorList>
            <consortium name="The Potato Genome Sequencing Consortium"/>
        </authorList>
    </citation>
    <scope>NUCLEOTIDE SEQUENCE [LARGE SCALE GENOMIC DNA]</scope>
    <source>
        <strain evidence="3">cv. DM1-3 516 R44</strain>
    </source>
</reference>
<evidence type="ECO:0000313" key="3">
    <source>
        <dbReference type="Proteomes" id="UP000011115"/>
    </source>
</evidence>
<protein>
    <submittedName>
        <fullName evidence="2">Uncharacterized protein</fullName>
    </submittedName>
</protein>
<keyword evidence="3" id="KW-1185">Reference proteome</keyword>
<dbReference type="AlphaFoldDB" id="M1D8A5"/>
<feature type="region of interest" description="Disordered" evidence="1">
    <location>
        <begin position="289"/>
        <end position="309"/>
    </location>
</feature>
<proteinExistence type="predicted"/>
<sequence length="309" mass="34900">MAGINEENSPFVRFPSRERYHDHQNTKFYCEQGFYLLNFEEKAPAFHGVDILLNAITINEALEVSEVLNAEYEAKLREMDLGWLRETLIEPARRDQEDPPVGQSHRCDISSDLGSGVRYTGYRAKCGGINHLRMEDVLYRGNKTAFFLAGLVTSLCKLAGVPLLDTDEAAADADDEGGEDGAGDDTLPTRSQPPLSDAQVEEDLAAVQRRLGCSFANPTLLPPNTALEVELLHRQLRQKRRNGLVRDRLMTRMWKIIKVIFSCVSPDREIPRLEPEDYVEFPMLNEEWSGMIPPEDLDSNDDTSQSQRS</sequence>
<dbReference type="HOGENOM" id="CLU_055921_0_0_1"/>
<evidence type="ECO:0000313" key="2">
    <source>
        <dbReference type="EnsemblPlants" id="PGSC0003DMT400084891"/>
    </source>
</evidence>
<name>M1D8A5_SOLTU</name>
<dbReference type="EnsemblPlants" id="PGSC0003DMT400084891">
    <property type="protein sequence ID" value="PGSC0003DMT400084891"/>
    <property type="gene ID" value="PGSC0003DMG400034462"/>
</dbReference>
<reference evidence="2" key="2">
    <citation type="submission" date="2015-06" db="UniProtKB">
        <authorList>
            <consortium name="EnsemblPlants"/>
        </authorList>
    </citation>
    <scope>IDENTIFICATION</scope>
    <source>
        <strain evidence="2">DM1-3 516 R44</strain>
    </source>
</reference>
<evidence type="ECO:0000256" key="1">
    <source>
        <dbReference type="SAM" id="MobiDB-lite"/>
    </source>
</evidence>
<dbReference type="PaxDb" id="4113-PGSC0003DMT400084891"/>
<dbReference type="Proteomes" id="UP000011115">
    <property type="component" value="Unassembled WGS sequence"/>
</dbReference>
<dbReference type="Gramene" id="PGSC0003DMT400084891">
    <property type="protein sequence ID" value="PGSC0003DMT400084891"/>
    <property type="gene ID" value="PGSC0003DMG400034462"/>
</dbReference>
<organism evidence="2 3">
    <name type="scientific">Solanum tuberosum</name>
    <name type="common">Potato</name>
    <dbReference type="NCBI Taxonomy" id="4113"/>
    <lineage>
        <taxon>Eukaryota</taxon>
        <taxon>Viridiplantae</taxon>
        <taxon>Streptophyta</taxon>
        <taxon>Embryophyta</taxon>
        <taxon>Tracheophyta</taxon>
        <taxon>Spermatophyta</taxon>
        <taxon>Magnoliopsida</taxon>
        <taxon>eudicotyledons</taxon>
        <taxon>Gunneridae</taxon>
        <taxon>Pentapetalae</taxon>
        <taxon>asterids</taxon>
        <taxon>lamiids</taxon>
        <taxon>Solanales</taxon>
        <taxon>Solanaceae</taxon>
        <taxon>Solanoideae</taxon>
        <taxon>Solaneae</taxon>
        <taxon>Solanum</taxon>
    </lineage>
</organism>
<feature type="compositionally biased region" description="Acidic residues" evidence="1">
    <location>
        <begin position="171"/>
        <end position="183"/>
    </location>
</feature>
<dbReference type="InParanoid" id="M1D8A5"/>
<accession>M1D8A5</accession>
<feature type="region of interest" description="Disordered" evidence="1">
    <location>
        <begin position="171"/>
        <end position="198"/>
    </location>
</feature>